<dbReference type="Proteomes" id="UP001500994">
    <property type="component" value="Unassembled WGS sequence"/>
</dbReference>
<comment type="caution">
    <text evidence="6">The sequence shown here is derived from an EMBL/GenBank/DDBJ whole genome shotgun (WGS) entry which is preliminary data.</text>
</comment>
<dbReference type="PANTHER" id="PTHR24421">
    <property type="entry name" value="NITRATE/NITRITE SENSOR PROTEIN NARX-RELATED"/>
    <property type="match status" value="1"/>
</dbReference>
<evidence type="ECO:0000259" key="5">
    <source>
        <dbReference type="SMART" id="SM00065"/>
    </source>
</evidence>
<proteinExistence type="predicted"/>
<keyword evidence="7" id="KW-1185">Reference proteome</keyword>
<organism evidence="6 7">
    <name type="scientific">Streptomyces lunalinharesii</name>
    <dbReference type="NCBI Taxonomy" id="333384"/>
    <lineage>
        <taxon>Bacteria</taxon>
        <taxon>Bacillati</taxon>
        <taxon>Actinomycetota</taxon>
        <taxon>Actinomycetes</taxon>
        <taxon>Kitasatosporales</taxon>
        <taxon>Streptomycetaceae</taxon>
        <taxon>Streptomyces</taxon>
    </lineage>
</organism>
<keyword evidence="1" id="KW-0808">Transferase</keyword>
<evidence type="ECO:0000256" key="3">
    <source>
        <dbReference type="ARBA" id="ARBA00023012"/>
    </source>
</evidence>
<dbReference type="Pfam" id="PF07730">
    <property type="entry name" value="HisKA_3"/>
    <property type="match status" value="1"/>
</dbReference>
<sequence length="541" mass="55936">MPQPSQLPEPTEPDDGAAAEGTGEGSGEGTAAELAERTARSLREVAGGPLSRLPQLLEAMVAIGSDLDVHRVLHRIAETAGSLTGARYAAVEVLDEDGDGLRDRIVHGSAPEGRSAASCTLRVPIKVRGELFGSLVLAGKPGAAAAGAGRFGEVDLQLVRVLATEAGIAMGNARMHAAARQRRRWIDGAASVTTALLAGPETGSTKQHALTVVAEKGRELAEAGTGAVLLPQADGAMEVVAISTVLSEAVRAETYGGTIPAESPVLHQIRSGLAVFSDDFAGDPRSISPLSRHYGPTMLLPLRGGGRVLGALALCRASGGPRFTHLERTLGTQFASQAALALVLADRHRDRERLAVYEDRDRIARDLHDLVIQRLFATGMLLESARRTAVLPEVKEGVGQAVDELEATVQEIRTAIIALQQGPPEAPAGPRTRILREAGAAVAALGHRPSVQFVGPVDARVGPECARALVAAVGRALTEVVGTAGTARVVVDATVTLADGADGVRLTVTGADGEDGEDDEDGAGGDGGPSARVVWEHPLLP</sequence>
<dbReference type="EMBL" id="BAAARK010000004">
    <property type="protein sequence ID" value="GAA2653984.1"/>
    <property type="molecule type" value="Genomic_DNA"/>
</dbReference>
<protein>
    <submittedName>
        <fullName evidence="6">GAF domain-containing protein</fullName>
    </submittedName>
</protein>
<reference evidence="6 7" key="1">
    <citation type="journal article" date="2019" name="Int. J. Syst. Evol. Microbiol.">
        <title>The Global Catalogue of Microorganisms (GCM) 10K type strain sequencing project: providing services to taxonomists for standard genome sequencing and annotation.</title>
        <authorList>
            <consortium name="The Broad Institute Genomics Platform"/>
            <consortium name="The Broad Institute Genome Sequencing Center for Infectious Disease"/>
            <person name="Wu L."/>
            <person name="Ma J."/>
        </authorList>
    </citation>
    <scope>NUCLEOTIDE SEQUENCE [LARGE SCALE GENOMIC DNA]</scope>
    <source>
        <strain evidence="6 7">JCM 16374</strain>
    </source>
</reference>
<keyword evidence="2" id="KW-0418">Kinase</keyword>
<feature type="region of interest" description="Disordered" evidence="4">
    <location>
        <begin position="1"/>
        <end position="33"/>
    </location>
</feature>
<dbReference type="Gene3D" id="1.20.5.1930">
    <property type="match status" value="1"/>
</dbReference>
<feature type="domain" description="GAF" evidence="5">
    <location>
        <begin position="201"/>
        <end position="352"/>
    </location>
</feature>
<name>A0ABN3RJ38_9ACTN</name>
<evidence type="ECO:0000256" key="4">
    <source>
        <dbReference type="SAM" id="MobiDB-lite"/>
    </source>
</evidence>
<feature type="region of interest" description="Disordered" evidence="4">
    <location>
        <begin position="507"/>
        <end position="541"/>
    </location>
</feature>
<evidence type="ECO:0000313" key="7">
    <source>
        <dbReference type="Proteomes" id="UP001500994"/>
    </source>
</evidence>
<dbReference type="InterPro" id="IPR050482">
    <property type="entry name" value="Sensor_HK_TwoCompSys"/>
</dbReference>
<dbReference type="SUPFAM" id="SSF55781">
    <property type="entry name" value="GAF domain-like"/>
    <property type="match status" value="2"/>
</dbReference>
<dbReference type="PANTHER" id="PTHR24421:SF56">
    <property type="entry name" value="OXYGEN SENSOR HISTIDINE KINASE RESPONSE REGULATOR DOST"/>
    <property type="match status" value="1"/>
</dbReference>
<feature type="domain" description="GAF" evidence="5">
    <location>
        <begin position="68"/>
        <end position="180"/>
    </location>
</feature>
<dbReference type="InterPro" id="IPR003018">
    <property type="entry name" value="GAF"/>
</dbReference>
<evidence type="ECO:0000256" key="2">
    <source>
        <dbReference type="ARBA" id="ARBA00022777"/>
    </source>
</evidence>
<dbReference type="InterPro" id="IPR011712">
    <property type="entry name" value="Sig_transdc_His_kin_sub3_dim/P"/>
</dbReference>
<accession>A0ABN3RJ38</accession>
<gene>
    <name evidence="6" type="ORF">GCM10009864_18750</name>
</gene>
<evidence type="ECO:0000256" key="1">
    <source>
        <dbReference type="ARBA" id="ARBA00022679"/>
    </source>
</evidence>
<evidence type="ECO:0000313" key="6">
    <source>
        <dbReference type="EMBL" id="GAA2653984.1"/>
    </source>
</evidence>
<dbReference type="SMART" id="SM00065">
    <property type="entry name" value="GAF"/>
    <property type="match status" value="2"/>
</dbReference>
<dbReference type="InterPro" id="IPR029016">
    <property type="entry name" value="GAF-like_dom_sf"/>
</dbReference>
<dbReference type="Pfam" id="PF01590">
    <property type="entry name" value="GAF"/>
    <property type="match status" value="1"/>
</dbReference>
<feature type="compositionally biased region" description="Acidic residues" evidence="4">
    <location>
        <begin position="512"/>
        <end position="523"/>
    </location>
</feature>
<dbReference type="RefSeq" id="WP_344574559.1">
    <property type="nucleotide sequence ID" value="NZ_BAAARK010000004.1"/>
</dbReference>
<keyword evidence="3" id="KW-0902">Two-component regulatory system</keyword>
<dbReference type="Gene3D" id="3.30.450.40">
    <property type="match status" value="3"/>
</dbReference>